<evidence type="ECO:0000313" key="1">
    <source>
        <dbReference type="EMBL" id="TNN61700.1"/>
    </source>
</evidence>
<proteinExistence type="predicted"/>
<dbReference type="EMBL" id="SRLO01000310">
    <property type="protein sequence ID" value="TNN61700.1"/>
    <property type="molecule type" value="Genomic_DNA"/>
</dbReference>
<comment type="caution">
    <text evidence="1">The sequence shown here is derived from an EMBL/GenBank/DDBJ whole genome shotgun (WGS) entry which is preliminary data.</text>
</comment>
<name>A0A4Z2H859_9TELE</name>
<protein>
    <submittedName>
        <fullName evidence="1">Uncharacterized protein</fullName>
    </submittedName>
</protein>
<sequence>MTVLMLRSHQKVISKFTRPSRARNSSYAHKRTETGERLKRDVTLANGELGGCWISASSSFATVNVASVMFCLVDLFYSVKSLRGAAPRCANGFLEISEPEQRHTSMKHRDGAILSGLMGINED</sequence>
<dbReference type="AlphaFoldDB" id="A0A4Z2H859"/>
<dbReference type="Proteomes" id="UP000314294">
    <property type="component" value="Unassembled WGS sequence"/>
</dbReference>
<accession>A0A4Z2H859</accession>
<reference evidence="1 2" key="1">
    <citation type="submission" date="2019-03" db="EMBL/GenBank/DDBJ databases">
        <title>First draft genome of Liparis tanakae, snailfish: a comprehensive survey of snailfish specific genes.</title>
        <authorList>
            <person name="Kim W."/>
            <person name="Song I."/>
            <person name="Jeong J.-H."/>
            <person name="Kim D."/>
            <person name="Kim S."/>
            <person name="Ryu S."/>
            <person name="Song J.Y."/>
            <person name="Lee S.K."/>
        </authorList>
    </citation>
    <scope>NUCLEOTIDE SEQUENCE [LARGE SCALE GENOMIC DNA]</scope>
    <source>
        <tissue evidence="1">Muscle</tissue>
    </source>
</reference>
<keyword evidence="2" id="KW-1185">Reference proteome</keyword>
<gene>
    <name evidence="1" type="ORF">EYF80_028062</name>
</gene>
<organism evidence="1 2">
    <name type="scientific">Liparis tanakae</name>
    <name type="common">Tanaka's snailfish</name>
    <dbReference type="NCBI Taxonomy" id="230148"/>
    <lineage>
        <taxon>Eukaryota</taxon>
        <taxon>Metazoa</taxon>
        <taxon>Chordata</taxon>
        <taxon>Craniata</taxon>
        <taxon>Vertebrata</taxon>
        <taxon>Euteleostomi</taxon>
        <taxon>Actinopterygii</taxon>
        <taxon>Neopterygii</taxon>
        <taxon>Teleostei</taxon>
        <taxon>Neoteleostei</taxon>
        <taxon>Acanthomorphata</taxon>
        <taxon>Eupercaria</taxon>
        <taxon>Perciformes</taxon>
        <taxon>Cottioidei</taxon>
        <taxon>Cottales</taxon>
        <taxon>Liparidae</taxon>
        <taxon>Liparis</taxon>
    </lineage>
</organism>
<evidence type="ECO:0000313" key="2">
    <source>
        <dbReference type="Proteomes" id="UP000314294"/>
    </source>
</evidence>